<dbReference type="Proteomes" id="UP000216752">
    <property type="component" value="Chromosome"/>
</dbReference>
<proteinExistence type="predicted"/>
<dbReference type="EMBL" id="CP155573">
    <property type="protein sequence ID" value="XFO66559.1"/>
    <property type="molecule type" value="Genomic_DNA"/>
</dbReference>
<protein>
    <submittedName>
        <fullName evidence="1">Uncharacterized protein</fullName>
    </submittedName>
</protein>
<reference evidence="1" key="1">
    <citation type="submission" date="2024-05" db="EMBL/GenBank/DDBJ databases">
        <title>Isolation and characterization of Sporomusa carbonis sp. nov., a carboxydotrophic hydrogenogen in the genus of Sporomusa isolated from a charcoal burning pile.</title>
        <authorList>
            <person name="Boeer T."/>
            <person name="Rosenbaum F."/>
            <person name="Eysell L."/>
            <person name="Mueller V."/>
            <person name="Daniel R."/>
            <person name="Poehlein A."/>
        </authorList>
    </citation>
    <scope>NUCLEOTIDE SEQUENCE [LARGE SCALE GENOMIC DNA]</scope>
    <source>
        <strain evidence="1">DSM 10669</strain>
    </source>
</reference>
<gene>
    <name evidence="1" type="ORF">SPSIL_027160</name>
</gene>
<evidence type="ECO:0000313" key="2">
    <source>
        <dbReference type="Proteomes" id="UP000216752"/>
    </source>
</evidence>
<accession>A0ABZ3ILL3</accession>
<evidence type="ECO:0000313" key="1">
    <source>
        <dbReference type="EMBL" id="XFO66559.1"/>
    </source>
</evidence>
<sequence>MLATFPTGRMLPEIESSTETVNRSSLLSTWAEEISLCRSGVFSALQEIEYN</sequence>
<name>A0ABZ3ILL3_9FIRM</name>
<keyword evidence="2" id="KW-1185">Reference proteome</keyword>
<organism evidence="1 2">
    <name type="scientific">Sporomusa silvacetica DSM 10669</name>
    <dbReference type="NCBI Taxonomy" id="1123289"/>
    <lineage>
        <taxon>Bacteria</taxon>
        <taxon>Bacillati</taxon>
        <taxon>Bacillota</taxon>
        <taxon>Negativicutes</taxon>
        <taxon>Selenomonadales</taxon>
        <taxon>Sporomusaceae</taxon>
        <taxon>Sporomusa</taxon>
    </lineage>
</organism>